<sequence length="127" mass="14346">MGFLRTFEVMKNWKQFLVPIVFLQLFLIAAGSSSFASNPGLIANNLQNGKQYKTTGTQKIFFFEEPESFSPSQNLPDKEGSSFHSGIASQIPAEIPGISQAEKLQNNRLPDRKSVLSRSIFPFHFFW</sequence>
<organism evidence="1 2">
    <name type="scientific">Christiangramia flava JLT2011</name>
    <dbReference type="NCBI Taxonomy" id="1229726"/>
    <lineage>
        <taxon>Bacteria</taxon>
        <taxon>Pseudomonadati</taxon>
        <taxon>Bacteroidota</taxon>
        <taxon>Flavobacteriia</taxon>
        <taxon>Flavobacteriales</taxon>
        <taxon>Flavobacteriaceae</taxon>
        <taxon>Christiangramia</taxon>
    </lineage>
</organism>
<dbReference type="STRING" id="1229726.GRFL_1307"/>
<dbReference type="KEGG" id="gfl:GRFL_1307"/>
<accession>A0A1L7I379</accession>
<keyword evidence="2" id="KW-1185">Reference proteome</keyword>
<reference evidence="1 2" key="1">
    <citation type="submission" date="2016-07" db="EMBL/GenBank/DDBJ databases">
        <title>Multi-omics approach to identify versatile polysaccharide utilization systems of a marine flavobacterium Gramella flava.</title>
        <authorList>
            <person name="Tang K."/>
        </authorList>
    </citation>
    <scope>NUCLEOTIDE SEQUENCE [LARGE SCALE GENOMIC DNA]</scope>
    <source>
        <strain evidence="1 2">JLT2011</strain>
    </source>
</reference>
<evidence type="ECO:0000313" key="2">
    <source>
        <dbReference type="Proteomes" id="UP000186230"/>
    </source>
</evidence>
<dbReference type="AlphaFoldDB" id="A0A1L7I379"/>
<dbReference type="EMBL" id="CP016359">
    <property type="protein sequence ID" value="APU68031.1"/>
    <property type="molecule type" value="Genomic_DNA"/>
</dbReference>
<dbReference type="RefSeq" id="WP_083643846.1">
    <property type="nucleotide sequence ID" value="NZ_AMRU01000002.1"/>
</dbReference>
<gene>
    <name evidence="1" type="ORF">GRFL_1307</name>
</gene>
<name>A0A1L7I379_9FLAO</name>
<protein>
    <submittedName>
        <fullName evidence="1">Uncharacterized protein</fullName>
    </submittedName>
</protein>
<evidence type="ECO:0000313" key="1">
    <source>
        <dbReference type="EMBL" id="APU68031.1"/>
    </source>
</evidence>
<dbReference type="Proteomes" id="UP000186230">
    <property type="component" value="Chromosome"/>
</dbReference>
<proteinExistence type="predicted"/>